<evidence type="ECO:0000256" key="1">
    <source>
        <dbReference type="SAM" id="MobiDB-lite"/>
    </source>
</evidence>
<dbReference type="EMBL" id="JBHSQJ010000076">
    <property type="protein sequence ID" value="MFC5909280.1"/>
    <property type="molecule type" value="Genomic_DNA"/>
</dbReference>
<gene>
    <name evidence="2" type="ORF">ACFP3V_18920</name>
</gene>
<organism evidence="2 3">
    <name type="scientific">Streptacidiphilus monticola</name>
    <dbReference type="NCBI Taxonomy" id="2161674"/>
    <lineage>
        <taxon>Bacteria</taxon>
        <taxon>Bacillati</taxon>
        <taxon>Actinomycetota</taxon>
        <taxon>Actinomycetes</taxon>
        <taxon>Kitasatosporales</taxon>
        <taxon>Streptomycetaceae</taxon>
        <taxon>Streptacidiphilus</taxon>
    </lineage>
</organism>
<evidence type="ECO:0000313" key="3">
    <source>
        <dbReference type="Proteomes" id="UP001596174"/>
    </source>
</evidence>
<feature type="region of interest" description="Disordered" evidence="1">
    <location>
        <begin position="180"/>
        <end position="205"/>
    </location>
</feature>
<dbReference type="Proteomes" id="UP001596174">
    <property type="component" value="Unassembled WGS sequence"/>
</dbReference>
<keyword evidence="3" id="KW-1185">Reference proteome</keyword>
<evidence type="ECO:0008006" key="4">
    <source>
        <dbReference type="Google" id="ProtNLM"/>
    </source>
</evidence>
<sequence length="205" mass="22027">MATAIAVIVVLVLLLGAALAVVAARRDGGSGRLRRRFGPEYDLAVPAHDGDEAAAAEELTHRLDRFGDLRPRPLEPAAASALRADWAETQRRFVDSPPEAVAAATDLVAWAARLRGYPDAEDGTEAHLAALSVHHPDRTQAYRESLALADGTGPAADTDALRAQLLRLRELFTDLLADADRPTASKRSPRSLDRLRPGRRHPASA</sequence>
<evidence type="ECO:0000313" key="2">
    <source>
        <dbReference type="EMBL" id="MFC5909280.1"/>
    </source>
</evidence>
<name>A0ABW1G5R7_9ACTN</name>
<protein>
    <recommendedName>
        <fullName evidence="4">Secreted protein</fullName>
    </recommendedName>
</protein>
<reference evidence="3" key="1">
    <citation type="journal article" date="2019" name="Int. J. Syst. Evol. Microbiol.">
        <title>The Global Catalogue of Microorganisms (GCM) 10K type strain sequencing project: providing services to taxonomists for standard genome sequencing and annotation.</title>
        <authorList>
            <consortium name="The Broad Institute Genomics Platform"/>
            <consortium name="The Broad Institute Genome Sequencing Center for Infectious Disease"/>
            <person name="Wu L."/>
            <person name="Ma J."/>
        </authorList>
    </citation>
    <scope>NUCLEOTIDE SEQUENCE [LARGE SCALE GENOMIC DNA]</scope>
    <source>
        <strain evidence="3">JCM 4816</strain>
    </source>
</reference>
<accession>A0ABW1G5R7</accession>
<proteinExistence type="predicted"/>
<dbReference type="RefSeq" id="WP_380584936.1">
    <property type="nucleotide sequence ID" value="NZ_JBHSQJ010000076.1"/>
</dbReference>
<comment type="caution">
    <text evidence="2">The sequence shown here is derived from an EMBL/GenBank/DDBJ whole genome shotgun (WGS) entry which is preliminary data.</text>
</comment>